<protein>
    <submittedName>
        <fullName evidence="1">Uncharacterized protein</fullName>
    </submittedName>
</protein>
<evidence type="ECO:0000313" key="2">
    <source>
        <dbReference type="Proteomes" id="UP000092993"/>
    </source>
</evidence>
<dbReference type="EMBL" id="LUGG01000002">
    <property type="protein sequence ID" value="OBZ77434.1"/>
    <property type="molecule type" value="Genomic_DNA"/>
</dbReference>
<organism evidence="1 2">
    <name type="scientific">Grifola frondosa</name>
    <name type="common">Maitake</name>
    <name type="synonym">Polyporus frondosus</name>
    <dbReference type="NCBI Taxonomy" id="5627"/>
    <lineage>
        <taxon>Eukaryota</taxon>
        <taxon>Fungi</taxon>
        <taxon>Dikarya</taxon>
        <taxon>Basidiomycota</taxon>
        <taxon>Agaricomycotina</taxon>
        <taxon>Agaricomycetes</taxon>
        <taxon>Polyporales</taxon>
        <taxon>Grifolaceae</taxon>
        <taxon>Grifola</taxon>
    </lineage>
</organism>
<gene>
    <name evidence="1" type="ORF">A0H81_02351</name>
</gene>
<dbReference type="AlphaFoldDB" id="A0A1C7MR46"/>
<proteinExistence type="predicted"/>
<sequence length="110" mass="12526">MNMNGQSSKSQVSQRLTDLYNEPDHVRTVPFEITIRKESRPTLLCPTASLSFSPSYHSTKDTLIPNRRNHLRLVRNPQETVCKPIYIYEKLAAAMSSEPIPWTMGSHLGI</sequence>
<comment type="caution">
    <text evidence="1">The sequence shown here is derived from an EMBL/GenBank/DDBJ whole genome shotgun (WGS) entry which is preliminary data.</text>
</comment>
<dbReference type="Proteomes" id="UP000092993">
    <property type="component" value="Unassembled WGS sequence"/>
</dbReference>
<keyword evidence="2" id="KW-1185">Reference proteome</keyword>
<reference evidence="1 2" key="1">
    <citation type="submission" date="2016-03" db="EMBL/GenBank/DDBJ databases">
        <title>Whole genome sequencing of Grifola frondosa 9006-11.</title>
        <authorList>
            <person name="Min B."/>
            <person name="Park H."/>
            <person name="Kim J.-G."/>
            <person name="Cho H."/>
            <person name="Oh Y.-L."/>
            <person name="Kong W.-S."/>
            <person name="Choi I.-G."/>
        </authorList>
    </citation>
    <scope>NUCLEOTIDE SEQUENCE [LARGE SCALE GENOMIC DNA]</scope>
    <source>
        <strain evidence="1 2">9006-11</strain>
    </source>
</reference>
<name>A0A1C7MR46_GRIFR</name>
<accession>A0A1C7MR46</accession>
<evidence type="ECO:0000313" key="1">
    <source>
        <dbReference type="EMBL" id="OBZ77434.1"/>
    </source>
</evidence>